<evidence type="ECO:0000313" key="4">
    <source>
        <dbReference type="Proteomes" id="UP001196413"/>
    </source>
</evidence>
<accession>A0AAD5MZZ4</accession>
<evidence type="ECO:0000313" key="2">
    <source>
        <dbReference type="EMBL" id="KAJ1365538.1"/>
    </source>
</evidence>
<keyword evidence="4" id="KW-1185">Reference proteome</keyword>
<organism evidence="2 4">
    <name type="scientific">Parelaphostrongylus tenuis</name>
    <name type="common">Meningeal worm</name>
    <dbReference type="NCBI Taxonomy" id="148309"/>
    <lineage>
        <taxon>Eukaryota</taxon>
        <taxon>Metazoa</taxon>
        <taxon>Ecdysozoa</taxon>
        <taxon>Nematoda</taxon>
        <taxon>Chromadorea</taxon>
        <taxon>Rhabditida</taxon>
        <taxon>Rhabditina</taxon>
        <taxon>Rhabditomorpha</taxon>
        <taxon>Strongyloidea</taxon>
        <taxon>Metastrongylidae</taxon>
        <taxon>Parelaphostrongylus</taxon>
    </lineage>
</organism>
<dbReference type="EMBL" id="JAHQIW010005296">
    <property type="protein sequence ID" value="KAJ1365540.1"/>
    <property type="molecule type" value="Genomic_DNA"/>
</dbReference>
<protein>
    <submittedName>
        <fullName evidence="2">Uncharacterized protein</fullName>
    </submittedName>
</protein>
<reference evidence="2" key="1">
    <citation type="submission" date="2021-06" db="EMBL/GenBank/DDBJ databases">
        <title>Parelaphostrongylus tenuis whole genome reference sequence.</title>
        <authorList>
            <person name="Garwood T.J."/>
            <person name="Larsen P.A."/>
            <person name="Fountain-Jones N.M."/>
            <person name="Garbe J.R."/>
            <person name="Macchietto M.G."/>
            <person name="Kania S.A."/>
            <person name="Gerhold R.W."/>
            <person name="Richards J.E."/>
            <person name="Wolf T.M."/>
        </authorList>
    </citation>
    <scope>NUCLEOTIDE SEQUENCE</scope>
    <source>
        <strain evidence="2">MNPRO001-30</strain>
        <tissue evidence="2">Meninges</tissue>
    </source>
</reference>
<dbReference type="EMBL" id="JAHQIW010005295">
    <property type="protein sequence ID" value="KAJ1365538.1"/>
    <property type="molecule type" value="Genomic_DNA"/>
</dbReference>
<evidence type="ECO:0000313" key="1">
    <source>
        <dbReference type="EMBL" id="KAJ1348430.1"/>
    </source>
</evidence>
<dbReference type="EMBL" id="JAHQIW010000505">
    <property type="protein sequence ID" value="KAJ1348430.1"/>
    <property type="molecule type" value="Genomic_DNA"/>
</dbReference>
<gene>
    <name evidence="1" type="ORF">KIN20_003729</name>
    <name evidence="2" type="ORF">KIN20_025902</name>
    <name evidence="3" type="ORF">KIN20_025906</name>
</gene>
<evidence type="ECO:0000313" key="3">
    <source>
        <dbReference type="EMBL" id="KAJ1365540.1"/>
    </source>
</evidence>
<comment type="caution">
    <text evidence="2">The sequence shown here is derived from an EMBL/GenBank/DDBJ whole genome shotgun (WGS) entry which is preliminary data.</text>
</comment>
<name>A0AAD5MZZ4_PARTN</name>
<proteinExistence type="predicted"/>
<dbReference type="AlphaFoldDB" id="A0AAD5MZZ4"/>
<sequence>MLDVTELLLVQEVAAAAGTYDSQTAISQDCTADDPATPSAVGTTSSSSIWRHAGARCLKATLRFLRYRRDRTQLRLSRCSQQPLTLFVSPAGSKLK</sequence>
<dbReference type="Proteomes" id="UP001196413">
    <property type="component" value="Unassembled WGS sequence"/>
</dbReference>